<keyword evidence="2" id="KW-1185">Reference proteome</keyword>
<evidence type="ECO:0000313" key="2">
    <source>
        <dbReference type="Proteomes" id="UP001164250"/>
    </source>
</evidence>
<protein>
    <submittedName>
        <fullName evidence="1">Uncharacterized protein</fullName>
    </submittedName>
</protein>
<name>A0ACC1A0N4_9ROSI</name>
<gene>
    <name evidence="1" type="ORF">Patl1_23870</name>
</gene>
<sequence>MESNKKHKNSCSCFPFSLFKTSTSKRPPGPAPGVWMPSGSDEEKAAVSRVRDDDSDINKISEKFIKRFLESCQVTDTDSEIEVEVMKA</sequence>
<comment type="caution">
    <text evidence="1">The sequence shown here is derived from an EMBL/GenBank/DDBJ whole genome shotgun (WGS) entry which is preliminary data.</text>
</comment>
<accession>A0ACC1A0N4</accession>
<proteinExistence type="predicted"/>
<reference evidence="2" key="1">
    <citation type="journal article" date="2023" name="G3 (Bethesda)">
        <title>Genome assembly and association tests identify interacting loci associated with vigor, precocity, and sex in interspecific pistachio rootstocks.</title>
        <authorList>
            <person name="Palmer W."/>
            <person name="Jacygrad E."/>
            <person name="Sagayaradj S."/>
            <person name="Cavanaugh K."/>
            <person name="Han R."/>
            <person name="Bertier L."/>
            <person name="Beede B."/>
            <person name="Kafkas S."/>
            <person name="Golino D."/>
            <person name="Preece J."/>
            <person name="Michelmore R."/>
        </authorList>
    </citation>
    <scope>NUCLEOTIDE SEQUENCE [LARGE SCALE GENOMIC DNA]</scope>
</reference>
<dbReference type="Proteomes" id="UP001164250">
    <property type="component" value="Chromosome 13"/>
</dbReference>
<evidence type="ECO:0000313" key="1">
    <source>
        <dbReference type="EMBL" id="KAJ0079766.1"/>
    </source>
</evidence>
<dbReference type="EMBL" id="CM047909">
    <property type="protein sequence ID" value="KAJ0079766.1"/>
    <property type="molecule type" value="Genomic_DNA"/>
</dbReference>
<organism evidence="1 2">
    <name type="scientific">Pistacia atlantica</name>
    <dbReference type="NCBI Taxonomy" id="434234"/>
    <lineage>
        <taxon>Eukaryota</taxon>
        <taxon>Viridiplantae</taxon>
        <taxon>Streptophyta</taxon>
        <taxon>Embryophyta</taxon>
        <taxon>Tracheophyta</taxon>
        <taxon>Spermatophyta</taxon>
        <taxon>Magnoliopsida</taxon>
        <taxon>eudicotyledons</taxon>
        <taxon>Gunneridae</taxon>
        <taxon>Pentapetalae</taxon>
        <taxon>rosids</taxon>
        <taxon>malvids</taxon>
        <taxon>Sapindales</taxon>
        <taxon>Anacardiaceae</taxon>
        <taxon>Pistacia</taxon>
    </lineage>
</organism>